<dbReference type="OrthoDB" id="545910at2759"/>
<evidence type="ECO:0000313" key="3">
    <source>
        <dbReference type="EMBL" id="THH04455.1"/>
    </source>
</evidence>
<dbReference type="Proteomes" id="UP000308199">
    <property type="component" value="Unassembled WGS sequence"/>
</dbReference>
<protein>
    <recommendedName>
        <fullName evidence="2">Fe2OG dioxygenase domain-containing protein</fullName>
    </recommendedName>
</protein>
<feature type="domain" description="Fe2OG dioxygenase" evidence="2">
    <location>
        <begin position="509"/>
        <end position="675"/>
    </location>
</feature>
<keyword evidence="4" id="KW-1185">Reference proteome</keyword>
<dbReference type="Pfam" id="PF13532">
    <property type="entry name" value="2OG-FeII_Oxy_2"/>
    <property type="match status" value="1"/>
</dbReference>
<dbReference type="GO" id="GO:0006307">
    <property type="term" value="P:DNA alkylation repair"/>
    <property type="evidence" value="ECO:0007669"/>
    <property type="project" value="InterPro"/>
</dbReference>
<gene>
    <name evidence="3" type="ORF">EW145_g5511</name>
</gene>
<comment type="caution">
    <text evidence="3">The sequence shown here is derived from an EMBL/GenBank/DDBJ whole genome shotgun (WGS) entry which is preliminary data.</text>
</comment>
<evidence type="ECO:0000256" key="1">
    <source>
        <dbReference type="SAM" id="MobiDB-lite"/>
    </source>
</evidence>
<dbReference type="SUPFAM" id="SSF51197">
    <property type="entry name" value="Clavaminate synthase-like"/>
    <property type="match status" value="1"/>
</dbReference>
<feature type="compositionally biased region" description="Low complexity" evidence="1">
    <location>
        <begin position="348"/>
        <end position="362"/>
    </location>
</feature>
<evidence type="ECO:0000313" key="4">
    <source>
        <dbReference type="Proteomes" id="UP000308199"/>
    </source>
</evidence>
<dbReference type="InterPro" id="IPR005123">
    <property type="entry name" value="Oxoglu/Fe-dep_dioxygenase_dom"/>
</dbReference>
<dbReference type="InterPro" id="IPR037151">
    <property type="entry name" value="AlkB-like_sf"/>
</dbReference>
<feature type="compositionally biased region" description="Low complexity" evidence="1">
    <location>
        <begin position="624"/>
        <end position="641"/>
    </location>
</feature>
<dbReference type="AlphaFoldDB" id="A0A4S4KZY2"/>
<dbReference type="InterPro" id="IPR032854">
    <property type="entry name" value="ALKBH3"/>
</dbReference>
<evidence type="ECO:0000259" key="2">
    <source>
        <dbReference type="PROSITE" id="PS51471"/>
    </source>
</evidence>
<name>A0A4S4KZY2_9AGAM</name>
<feature type="region of interest" description="Disordered" evidence="1">
    <location>
        <begin position="314"/>
        <end position="362"/>
    </location>
</feature>
<feature type="compositionally biased region" description="Polar residues" evidence="1">
    <location>
        <begin position="325"/>
        <end position="337"/>
    </location>
</feature>
<proteinExistence type="predicted"/>
<dbReference type="EMBL" id="SGPK01000341">
    <property type="protein sequence ID" value="THH04455.1"/>
    <property type="molecule type" value="Genomic_DNA"/>
</dbReference>
<feature type="compositionally biased region" description="Basic and acidic residues" evidence="1">
    <location>
        <begin position="704"/>
        <end position="736"/>
    </location>
</feature>
<dbReference type="GO" id="GO:0051213">
    <property type="term" value="F:dioxygenase activity"/>
    <property type="evidence" value="ECO:0007669"/>
    <property type="project" value="InterPro"/>
</dbReference>
<feature type="region of interest" description="Disordered" evidence="1">
    <location>
        <begin position="704"/>
        <end position="749"/>
    </location>
</feature>
<sequence>MKSKGAMTYELHPQARDGFKAQRHSEEYDRNIIRLKDRFRNGIVELKAVEPSEGMRAVFSNAVKDARVSLSEGTFDRTGVQNDWADLIVIATQGAKRVGWVTKLWDIPAQYDPLRLHQTEQWRGLYASPLYEQYFQPSEERVFSHDVPSTSQAVTGRVLSWSAIVPLEEQEKVKVKENVLEIMNEGEGLEWIDQEKGLLKFPHDTLVVVIRRKIVVSRTATDASDFKLLAGTTMSNDDTEILLVSLISLLEPHNIPAQSELLDALVDCDGDVEAAAQRLRQSSTRSTAVKKRKRAATDLKDWLTISSAKTSDKRAKTITSTSSIASESPNLTSSSKPHSLGPSLKPQSAGSSSRPRSTGSLSHVKPVDLMSVLRAPAPDQPTVVRNPPLTLSNPAMVAQHTPCTLHYSILPPELACELYYTMLDAAQGWSRNKWWLFDRIVVSPHLTSFFARVDGFELEGEPEEAWKEAAQLWYNGRKSDPPHPFPEEMEAAFPLEWGGSSGTDGMTWRANVAAANCYQGTKEGVGFHSDQLTNLGPYPTIASLSLGTTRIFRLREVVPSIEADKRHARTYNVPLPHNSLIIMHASTQERFKHCIPQLPAIDVFHPPFPRRRIPGMSLEKSQLTSSPASPASVSVVPSTPSNVKPHSRKKLILDSPAENTPSSNCRINITFRFYRPDFAATKIPRCKCGVPCILRPDMKHRVDRREDDIKGTQIGEDIRNENLKGKGKEGGTEERGVPSSKNRNNRKDHEDREEYHIKYWWTCYAGVQNDGKGCGMWKVMDVKAEGRGPFISDLEGLHVLKLEPIYGLIFEDIKILERMQKSFL</sequence>
<feature type="region of interest" description="Disordered" evidence="1">
    <location>
        <begin position="619"/>
        <end position="647"/>
    </location>
</feature>
<dbReference type="PANTHER" id="PTHR31212">
    <property type="entry name" value="ALPHA-KETOGLUTARATE-DEPENDENT DIOXYGENASE ALKB HOMOLOG 3"/>
    <property type="match status" value="1"/>
</dbReference>
<organism evidence="3 4">
    <name type="scientific">Phellinidium pouzarii</name>
    <dbReference type="NCBI Taxonomy" id="167371"/>
    <lineage>
        <taxon>Eukaryota</taxon>
        <taxon>Fungi</taxon>
        <taxon>Dikarya</taxon>
        <taxon>Basidiomycota</taxon>
        <taxon>Agaricomycotina</taxon>
        <taxon>Agaricomycetes</taxon>
        <taxon>Hymenochaetales</taxon>
        <taxon>Hymenochaetaceae</taxon>
        <taxon>Phellinidium</taxon>
    </lineage>
</organism>
<dbReference type="PROSITE" id="PS51471">
    <property type="entry name" value="FE2OG_OXY"/>
    <property type="match status" value="1"/>
</dbReference>
<dbReference type="InterPro" id="IPR027450">
    <property type="entry name" value="AlkB-like"/>
</dbReference>
<dbReference type="Gene3D" id="2.60.120.590">
    <property type="entry name" value="Alpha-ketoglutarate-dependent dioxygenase AlkB-like"/>
    <property type="match status" value="1"/>
</dbReference>
<dbReference type="PANTHER" id="PTHR31212:SF4">
    <property type="entry name" value="ALPHA-KETOGLUTARATE-DEPENDENT DIOXYGENASE ALKB HOMOLOG 3"/>
    <property type="match status" value="1"/>
</dbReference>
<accession>A0A4S4KZY2</accession>
<reference evidence="3 4" key="1">
    <citation type="submission" date="2019-02" db="EMBL/GenBank/DDBJ databases">
        <title>Genome sequencing of the rare red list fungi Phellinidium pouzarii.</title>
        <authorList>
            <person name="Buettner E."/>
            <person name="Kellner H."/>
        </authorList>
    </citation>
    <scope>NUCLEOTIDE SEQUENCE [LARGE SCALE GENOMIC DNA]</scope>
    <source>
        <strain evidence="3 4">DSM 108285</strain>
    </source>
</reference>